<dbReference type="GO" id="GO:0046872">
    <property type="term" value="F:metal ion binding"/>
    <property type="evidence" value="ECO:0007669"/>
    <property type="project" value="UniProtKB-KW"/>
</dbReference>
<dbReference type="RefSeq" id="WP_101535729.1">
    <property type="nucleotide sequence ID" value="NZ_JBFHIU010000086.1"/>
</dbReference>
<name>A0A2N5XJY3_9HYPH</name>
<accession>A0A2N5XJY3</accession>
<sequence length="138" mass="14949">MKSRHILVVLGTIALFTGLTAGVQASNHAEREGKPMVQVTVPKLTMPEQTGKFLFDESCASCHGTNAAGQDGVAPPLVHIIYEPNHHADVSFQMAAQRGVRAHHWPFGDMPPVEGVTSAEVKRITQYVRAVQRANGIQ</sequence>
<evidence type="ECO:0000256" key="2">
    <source>
        <dbReference type="ARBA" id="ARBA00022723"/>
    </source>
</evidence>
<evidence type="ECO:0000256" key="4">
    <source>
        <dbReference type="PROSITE-ProRule" id="PRU00433"/>
    </source>
</evidence>
<proteinExistence type="predicted"/>
<keyword evidence="8" id="KW-1185">Reference proteome</keyword>
<dbReference type="PROSITE" id="PS51007">
    <property type="entry name" value="CYTC"/>
    <property type="match status" value="1"/>
</dbReference>
<dbReference type="SUPFAM" id="SSF46626">
    <property type="entry name" value="Cytochrome c"/>
    <property type="match status" value="1"/>
</dbReference>
<evidence type="ECO:0000256" key="1">
    <source>
        <dbReference type="ARBA" id="ARBA00022617"/>
    </source>
</evidence>
<protein>
    <submittedName>
        <fullName evidence="7">Cytochrome C</fullName>
    </submittedName>
</protein>
<evidence type="ECO:0000256" key="3">
    <source>
        <dbReference type="ARBA" id="ARBA00023004"/>
    </source>
</evidence>
<dbReference type="GO" id="GO:0020037">
    <property type="term" value="F:heme binding"/>
    <property type="evidence" value="ECO:0007669"/>
    <property type="project" value="InterPro"/>
</dbReference>
<dbReference type="Gene3D" id="1.10.760.10">
    <property type="entry name" value="Cytochrome c-like domain"/>
    <property type="match status" value="1"/>
</dbReference>
<feature type="signal peptide" evidence="5">
    <location>
        <begin position="1"/>
        <end position="21"/>
    </location>
</feature>
<keyword evidence="2 4" id="KW-0479">Metal-binding</keyword>
<feature type="domain" description="Cytochrome c" evidence="6">
    <location>
        <begin position="46"/>
        <end position="132"/>
    </location>
</feature>
<dbReference type="InterPro" id="IPR009056">
    <property type="entry name" value="Cyt_c-like_dom"/>
</dbReference>
<reference evidence="7 8" key="1">
    <citation type="submission" date="2018-01" db="EMBL/GenBank/DDBJ databases">
        <title>The draft genome sequence of Cohaesibacter sp. H1304.</title>
        <authorList>
            <person name="Wang N.-N."/>
            <person name="Du Z.-J."/>
        </authorList>
    </citation>
    <scope>NUCLEOTIDE SEQUENCE [LARGE SCALE GENOMIC DNA]</scope>
    <source>
        <strain evidence="7 8">H1304</strain>
    </source>
</reference>
<feature type="chain" id="PRO_5014840416" evidence="5">
    <location>
        <begin position="22"/>
        <end position="138"/>
    </location>
</feature>
<dbReference type="AlphaFoldDB" id="A0A2N5XJY3"/>
<comment type="caution">
    <text evidence="7">The sequence shown here is derived from an EMBL/GenBank/DDBJ whole genome shotgun (WGS) entry which is preliminary data.</text>
</comment>
<keyword evidence="3 4" id="KW-0408">Iron</keyword>
<dbReference type="InterPro" id="IPR036909">
    <property type="entry name" value="Cyt_c-like_dom_sf"/>
</dbReference>
<dbReference type="Pfam" id="PF00034">
    <property type="entry name" value="Cytochrom_C"/>
    <property type="match status" value="1"/>
</dbReference>
<gene>
    <name evidence="7" type="ORF">C0081_21140</name>
</gene>
<evidence type="ECO:0000313" key="7">
    <source>
        <dbReference type="EMBL" id="PLW74831.1"/>
    </source>
</evidence>
<keyword evidence="1 4" id="KW-0349">Heme</keyword>
<evidence type="ECO:0000259" key="6">
    <source>
        <dbReference type="PROSITE" id="PS51007"/>
    </source>
</evidence>
<dbReference type="EMBL" id="PKUQ01000055">
    <property type="protein sequence ID" value="PLW74831.1"/>
    <property type="molecule type" value="Genomic_DNA"/>
</dbReference>
<dbReference type="OrthoDB" id="9779283at2"/>
<evidence type="ECO:0000313" key="8">
    <source>
        <dbReference type="Proteomes" id="UP000234881"/>
    </source>
</evidence>
<organism evidence="7 8">
    <name type="scientific">Cohaesibacter celericrescens</name>
    <dbReference type="NCBI Taxonomy" id="2067669"/>
    <lineage>
        <taxon>Bacteria</taxon>
        <taxon>Pseudomonadati</taxon>
        <taxon>Pseudomonadota</taxon>
        <taxon>Alphaproteobacteria</taxon>
        <taxon>Hyphomicrobiales</taxon>
        <taxon>Cohaesibacteraceae</taxon>
    </lineage>
</organism>
<evidence type="ECO:0000256" key="5">
    <source>
        <dbReference type="SAM" id="SignalP"/>
    </source>
</evidence>
<dbReference type="GO" id="GO:0009055">
    <property type="term" value="F:electron transfer activity"/>
    <property type="evidence" value="ECO:0007669"/>
    <property type="project" value="InterPro"/>
</dbReference>
<dbReference type="Proteomes" id="UP000234881">
    <property type="component" value="Unassembled WGS sequence"/>
</dbReference>
<keyword evidence="5" id="KW-0732">Signal</keyword>